<feature type="domain" description="Heterokaryon incompatibility" evidence="1">
    <location>
        <begin position="170"/>
        <end position="325"/>
    </location>
</feature>
<evidence type="ECO:0000313" key="2">
    <source>
        <dbReference type="EMBL" id="KAF5229236.1"/>
    </source>
</evidence>
<name>A0AAN5Z117_FUSAU</name>
<organism evidence="2 3">
    <name type="scientific">Fusarium austroamericanum</name>
    <dbReference type="NCBI Taxonomy" id="282268"/>
    <lineage>
        <taxon>Eukaryota</taxon>
        <taxon>Fungi</taxon>
        <taxon>Dikarya</taxon>
        <taxon>Ascomycota</taxon>
        <taxon>Pezizomycotina</taxon>
        <taxon>Sordariomycetes</taxon>
        <taxon>Hypocreomycetidae</taxon>
        <taxon>Hypocreales</taxon>
        <taxon>Nectriaceae</taxon>
        <taxon>Fusarium</taxon>
    </lineage>
</organism>
<dbReference type="EMBL" id="JAAMOD010000408">
    <property type="protein sequence ID" value="KAF5229236.1"/>
    <property type="molecule type" value="Genomic_DNA"/>
</dbReference>
<evidence type="ECO:0000313" key="3">
    <source>
        <dbReference type="Proteomes" id="UP000537989"/>
    </source>
</evidence>
<evidence type="ECO:0000259" key="1">
    <source>
        <dbReference type="Pfam" id="PF06985"/>
    </source>
</evidence>
<sequence>MDPDTATWLVDRARSYGLHSCSYCQAVLLDLTPLPPPDWTYNAPGNLNGNNPRWGIPDTFLKTQMSPIRRSETAPTDRRAFVNAFDIRLLKEPFVEEILRLISDPGTSGTLIHPRIKSDKTFLRARQLLNKCLRDHDECKQIGSAPSRLLDVTLGRTRLVDTKSLKDPVWAALSYCWGGPQKSQTTYLNIQERYREISLDELPLTIRDGVYVCRQMGIQYLWIDSICIIQEDRKDDKQDLESDKDQELRKMAGIFSGAVLTIAASCASSAEEGFLHDRQAYMPGVALPVYFNNKYDIAQLVSRPGATDQFQEPEPIDNRAWTLQEQLLSSRILSFSKNTMQWHCQSEDYGISEDEIHNLGTAAKYLVDYAEGSWMRLIVEYTCRDLTNSEDRPIAIAAVAQTLAASDPDVTESDYVAGYWKPEIWAELMWFTDVKDSKRDDLPRLQGPSWSWISNPEMIRYSSPRWMSNPTSSVLSVDVDLVDPDFIFGPVKSGRIRLHGFISCHSRQMLPPQLDEMPTKTPCQVITADRRKTPPMDVFLFEIEVQYDPIGHKSIGLALQETSVPGEFVRVGSYIEVVDKKCGGSCASCREDGTREERIIEII</sequence>
<proteinExistence type="predicted"/>
<dbReference type="PANTHER" id="PTHR33112">
    <property type="entry name" value="DOMAIN PROTEIN, PUTATIVE-RELATED"/>
    <property type="match status" value="1"/>
</dbReference>
<dbReference type="InterPro" id="IPR010730">
    <property type="entry name" value="HET"/>
</dbReference>
<dbReference type="AlphaFoldDB" id="A0AAN5Z117"/>
<protein>
    <recommendedName>
        <fullName evidence="1">Heterokaryon incompatibility domain-containing protein</fullName>
    </recommendedName>
</protein>
<dbReference type="Proteomes" id="UP000537989">
    <property type="component" value="Unassembled WGS sequence"/>
</dbReference>
<reference evidence="2 3" key="1">
    <citation type="submission" date="2020-02" db="EMBL/GenBank/DDBJ databases">
        <title>Identification and distribution of gene clusters putatively required for synthesis of sphingolipid metabolism inhibitors in phylogenetically diverse species of the filamentous fungus Fusarium.</title>
        <authorList>
            <person name="Kim H.-S."/>
            <person name="Busman M."/>
            <person name="Brown D.W."/>
            <person name="Divon H."/>
            <person name="Uhlig S."/>
            <person name="Proctor R.H."/>
        </authorList>
    </citation>
    <scope>NUCLEOTIDE SEQUENCE [LARGE SCALE GENOMIC DNA]</scope>
    <source>
        <strain evidence="2 3">NRRL 2903</strain>
    </source>
</reference>
<comment type="caution">
    <text evidence="2">The sequence shown here is derived from an EMBL/GenBank/DDBJ whole genome shotgun (WGS) entry which is preliminary data.</text>
</comment>
<gene>
    <name evidence="2" type="ORF">FAUST_10522</name>
</gene>
<accession>A0AAN5Z117</accession>
<keyword evidence="3" id="KW-1185">Reference proteome</keyword>
<dbReference type="PANTHER" id="PTHR33112:SF16">
    <property type="entry name" value="HETEROKARYON INCOMPATIBILITY DOMAIN-CONTAINING PROTEIN"/>
    <property type="match status" value="1"/>
</dbReference>
<dbReference type="Pfam" id="PF06985">
    <property type="entry name" value="HET"/>
    <property type="match status" value="1"/>
</dbReference>